<proteinExistence type="predicted"/>
<name>A0A3L5TSD9_MYTGA</name>
<evidence type="ECO:0000313" key="1">
    <source>
        <dbReference type="EMBL" id="OPL32812.1"/>
    </source>
</evidence>
<accession>A0A3L5TSD9</accession>
<feature type="non-terminal residue" evidence="1">
    <location>
        <position position="1"/>
    </location>
</feature>
<dbReference type="EMBL" id="KV586701">
    <property type="protein sequence ID" value="OPL32812.1"/>
    <property type="molecule type" value="Genomic_DNA"/>
</dbReference>
<reference evidence="1 2" key="1">
    <citation type="journal article" date="2016" name="PLoS ONE">
        <title>A First Insight into the Genome of the Filter-Feeder Mussel Mytilus galloprovincialis.</title>
        <authorList>
            <person name="Murgarella M."/>
            <person name="Puiu D."/>
            <person name="Novoa B."/>
            <person name="Figueras A."/>
            <person name="Posada D."/>
            <person name="Canchaya C."/>
        </authorList>
    </citation>
    <scope>NUCLEOTIDE SEQUENCE [LARGE SCALE GENOMIC DNA]</scope>
    <source>
        <tissue evidence="1">Muscle</tissue>
    </source>
</reference>
<keyword evidence="2" id="KW-1185">Reference proteome</keyword>
<comment type="caution">
    <text evidence="1">The sequence shown here is derived from an EMBL/GenBank/DDBJ whole genome shotgun (WGS) entry which is preliminary data.</text>
</comment>
<protein>
    <submittedName>
        <fullName evidence="1">Uncharacterized protein</fullName>
    </submittedName>
</protein>
<sequence length="145" mass="17010">LLLHELQGKLWVAVVLETPHHVLHQAVVKISMQVAILSVINLHPIGKRELVAFLSSRQREKERRIPKRTVRLGAVVVVGVAVAKVVKDSLQQQIMTERNRERTSKYYMYFYHSMNVFKIEKDNIVNYWEKFVDVVNIQMKKILYT</sequence>
<dbReference type="AlphaFoldDB" id="A0A3L5TSD9"/>
<dbReference type="Proteomes" id="UP000266721">
    <property type="component" value="Unassembled WGS sequence"/>
</dbReference>
<evidence type="ECO:0000313" key="2">
    <source>
        <dbReference type="Proteomes" id="UP000266721"/>
    </source>
</evidence>
<organism evidence="1 2">
    <name type="scientific">Mytilus galloprovincialis</name>
    <name type="common">Mediterranean mussel</name>
    <dbReference type="NCBI Taxonomy" id="29158"/>
    <lineage>
        <taxon>Eukaryota</taxon>
        <taxon>Metazoa</taxon>
        <taxon>Spiralia</taxon>
        <taxon>Lophotrochozoa</taxon>
        <taxon>Mollusca</taxon>
        <taxon>Bivalvia</taxon>
        <taxon>Autobranchia</taxon>
        <taxon>Pteriomorphia</taxon>
        <taxon>Mytilida</taxon>
        <taxon>Mytiloidea</taxon>
        <taxon>Mytilidae</taxon>
        <taxon>Mytilinae</taxon>
        <taxon>Mytilus</taxon>
    </lineage>
</organism>
<gene>
    <name evidence="1" type="ORF">AM593_04782</name>
</gene>